<sequence length="106" mass="12205">MRRPFSSSVKLSVSFSSSSVSSSLNKLLTISSSESYIQDHLYPYATTHLYSLYHNPQKHELSLHTPVFHLCQHLIRRFGYPQLTSVTYSMTFPKCNFVFNSILRLA</sequence>
<name>A0A2S2Q579_9HEMI</name>
<dbReference type="EMBL" id="GGMS01003710">
    <property type="protein sequence ID" value="MBY72913.1"/>
    <property type="molecule type" value="Transcribed_RNA"/>
</dbReference>
<reference evidence="1" key="1">
    <citation type="submission" date="2018-04" db="EMBL/GenBank/DDBJ databases">
        <title>Transcriptome assembly of Sipha flava.</title>
        <authorList>
            <person name="Scully E.D."/>
            <person name="Geib S.M."/>
            <person name="Palmer N.A."/>
            <person name="Koch K."/>
            <person name="Bradshaw J."/>
            <person name="Heng-Moss T."/>
            <person name="Sarath G."/>
        </authorList>
    </citation>
    <scope>NUCLEOTIDE SEQUENCE</scope>
</reference>
<protein>
    <submittedName>
        <fullName evidence="1">Uncharacterized protein</fullName>
    </submittedName>
</protein>
<accession>A0A2S2Q579</accession>
<gene>
    <name evidence="1" type="ORF">g.146806</name>
</gene>
<evidence type="ECO:0000313" key="1">
    <source>
        <dbReference type="EMBL" id="MBY72913.1"/>
    </source>
</evidence>
<organism evidence="1">
    <name type="scientific">Sipha flava</name>
    <name type="common">yellow sugarcane aphid</name>
    <dbReference type="NCBI Taxonomy" id="143950"/>
    <lineage>
        <taxon>Eukaryota</taxon>
        <taxon>Metazoa</taxon>
        <taxon>Ecdysozoa</taxon>
        <taxon>Arthropoda</taxon>
        <taxon>Hexapoda</taxon>
        <taxon>Insecta</taxon>
        <taxon>Pterygota</taxon>
        <taxon>Neoptera</taxon>
        <taxon>Paraneoptera</taxon>
        <taxon>Hemiptera</taxon>
        <taxon>Sternorrhyncha</taxon>
        <taxon>Aphidomorpha</taxon>
        <taxon>Aphidoidea</taxon>
        <taxon>Aphididae</taxon>
        <taxon>Sipha</taxon>
    </lineage>
</organism>
<dbReference type="AlphaFoldDB" id="A0A2S2Q579"/>
<proteinExistence type="predicted"/>